<feature type="non-terminal residue" evidence="7">
    <location>
        <position position="924"/>
    </location>
</feature>
<feature type="region of interest" description="Disordered" evidence="4">
    <location>
        <begin position="879"/>
        <end position="924"/>
    </location>
</feature>
<feature type="domain" description="SERRATE/Ars2 C-terminal" evidence="5">
    <location>
        <begin position="664"/>
        <end position="839"/>
    </location>
</feature>
<feature type="compositionally biased region" description="Basic and acidic residues" evidence="4">
    <location>
        <begin position="404"/>
        <end position="435"/>
    </location>
</feature>
<feature type="region of interest" description="Disordered" evidence="4">
    <location>
        <begin position="47"/>
        <end position="151"/>
    </location>
</feature>
<comment type="subcellular location">
    <subcellularLocation>
        <location evidence="1">Nucleus</location>
    </subcellularLocation>
</comment>
<dbReference type="Proteomes" id="UP001176940">
    <property type="component" value="Unassembled WGS sequence"/>
</dbReference>
<evidence type="ECO:0000256" key="2">
    <source>
        <dbReference type="ARBA" id="ARBA00005407"/>
    </source>
</evidence>
<reference evidence="7" key="1">
    <citation type="submission" date="2023-07" db="EMBL/GenBank/DDBJ databases">
        <authorList>
            <person name="Stuckert A."/>
        </authorList>
    </citation>
    <scope>NUCLEOTIDE SEQUENCE</scope>
</reference>
<dbReference type="InterPro" id="IPR012677">
    <property type="entry name" value="Nucleotide-bd_a/b_plait_sf"/>
</dbReference>
<protein>
    <recommendedName>
        <fullName evidence="9">Arsenite-resistance protein 2</fullName>
    </recommendedName>
</protein>
<feature type="compositionally biased region" description="Basic and acidic residues" evidence="4">
    <location>
        <begin position="307"/>
        <end position="320"/>
    </location>
</feature>
<feature type="compositionally biased region" description="Basic and acidic residues" evidence="4">
    <location>
        <begin position="887"/>
        <end position="917"/>
    </location>
</feature>
<feature type="non-terminal residue" evidence="7">
    <location>
        <position position="1"/>
    </location>
</feature>
<evidence type="ECO:0008006" key="9">
    <source>
        <dbReference type="Google" id="ProtNLM"/>
    </source>
</evidence>
<dbReference type="PANTHER" id="PTHR13165">
    <property type="entry name" value="ARSENITE-RESISTANCE PROTEIN 2"/>
    <property type="match status" value="1"/>
</dbReference>
<feature type="domain" description="SERRATE/Ars2 N-terminal" evidence="6">
    <location>
        <begin position="186"/>
        <end position="295"/>
    </location>
</feature>
<feature type="compositionally biased region" description="Basic and acidic residues" evidence="4">
    <location>
        <begin position="53"/>
        <end position="106"/>
    </location>
</feature>
<keyword evidence="8" id="KW-1185">Reference proteome</keyword>
<evidence type="ECO:0000313" key="8">
    <source>
        <dbReference type="Proteomes" id="UP001176940"/>
    </source>
</evidence>
<evidence type="ECO:0000256" key="3">
    <source>
        <dbReference type="ARBA" id="ARBA00023242"/>
    </source>
</evidence>
<gene>
    <name evidence="7" type="ORF">RIMI_LOCUS9913594</name>
</gene>
<dbReference type="Pfam" id="PF04959">
    <property type="entry name" value="ARS2"/>
    <property type="match status" value="1"/>
</dbReference>
<dbReference type="Gene3D" id="3.30.70.330">
    <property type="match status" value="1"/>
</dbReference>
<sequence>DVYPAVTGSDVIVIFPPPAFFLLQTYGPDRVERLWRTVMMSMIAGAGTSSAGERSDYDRSREREERRRDDWSDREWDRGRERRSRGEYRDYDRSRRERFTPPRHEMSPPQKRMRRDWDDHNSDPYHSGYDMQYSGSSGAPTYGPPQPWAHPEMHVMQHHGIPIQARLGNLHDVDMGTPVPVMKTFKEFLLSLEDTVDETEAVRRYNEYKMEFRRQQMQDFFLAHKDEEWFRSKYHPDEVGRHRQESQAALRNRLNSFLYLMENSWLNEIQLDMEKAPSIIKLLDAAVIKMEGGTEVDLKILDEEEEQAKREAAKKEEARTTEGQSKPPEEKEAPAKVEPEKEPEEEAKPPKPEEEEEKKVEKEEPEREERESRKSTKRKRKRSGDSDDGSDSESGSGSEPGSPKPEKEETPNGREASPKEEEEKPKEKPKEEIVKPRPLHKTCSLFIRNVAPNISKAEITALCKRYTGFLRVALSDPQPERRFLRKGYVTFDRGVNIKEICWNLQNIRLRECELSPVVNRELSWRIRHVSGITQHRPILRNDIKLAARLIHALDERGQLWKEPQDGEEVSAQNPILKNITDYLIDEVSAEEEDLLWGAGRTAGTEPPKEGNPTEISVERDDKLIKVLDKLLLYLRIVHSVDYYINCDYASEDEMPTRCGIMHVRGPIPPNRVSHREVSLLPVNGDYSQLRWRTGRRRLRRSWPRFFAVRETLSEEEAVKVGKKDPEQEVEKFVTANTQELGKEKWLCPLSGKKFKGPEFVRKHIYNKHAEKIEEVKKEVVFFNNFLMDSKRPALPEVKPIQAPVAGQGLAPGLLYPHQGPQALLPYGQPRPPVLGYGGRLGLVSRRSLLVAYSHVTVDLLSGSAPVPSQSLRRRARIRRIQGSGRRLPRETPKPADERRDPRSIIEYRDLDAPDDRNITNNSSK</sequence>
<dbReference type="PANTHER" id="PTHR13165:SF0">
    <property type="entry name" value="SERRATE RNA EFFECTOR MOLECULE HOMOLOG"/>
    <property type="match status" value="1"/>
</dbReference>
<keyword evidence="3" id="KW-0539">Nucleus</keyword>
<evidence type="ECO:0000256" key="1">
    <source>
        <dbReference type="ARBA" id="ARBA00004123"/>
    </source>
</evidence>
<feature type="compositionally biased region" description="Basic and acidic residues" evidence="4">
    <location>
        <begin position="327"/>
        <end position="374"/>
    </location>
</feature>
<accession>A0ABN9LJ68</accession>
<comment type="caution">
    <text evidence="7">The sequence shown here is derived from an EMBL/GenBank/DDBJ whole genome shotgun (WGS) entry which is preliminary data.</text>
</comment>
<dbReference type="InterPro" id="IPR007042">
    <property type="entry name" value="SERRATE/Ars2_C"/>
</dbReference>
<evidence type="ECO:0000313" key="7">
    <source>
        <dbReference type="EMBL" id="CAJ0943341.1"/>
    </source>
</evidence>
<dbReference type="EMBL" id="CAUEEQ010021001">
    <property type="protein sequence ID" value="CAJ0943341.1"/>
    <property type="molecule type" value="Genomic_DNA"/>
</dbReference>
<dbReference type="Pfam" id="PF12066">
    <property type="entry name" value="SERRATE_Ars2_N"/>
    <property type="match status" value="1"/>
</dbReference>
<feature type="compositionally biased region" description="Low complexity" evidence="4">
    <location>
        <begin position="392"/>
        <end position="401"/>
    </location>
</feature>
<evidence type="ECO:0000259" key="5">
    <source>
        <dbReference type="Pfam" id="PF04959"/>
    </source>
</evidence>
<evidence type="ECO:0000259" key="6">
    <source>
        <dbReference type="Pfam" id="PF12066"/>
    </source>
</evidence>
<dbReference type="InterPro" id="IPR035979">
    <property type="entry name" value="RBD_domain_sf"/>
</dbReference>
<organism evidence="7 8">
    <name type="scientific">Ranitomeya imitator</name>
    <name type="common">mimic poison frog</name>
    <dbReference type="NCBI Taxonomy" id="111125"/>
    <lineage>
        <taxon>Eukaryota</taxon>
        <taxon>Metazoa</taxon>
        <taxon>Chordata</taxon>
        <taxon>Craniata</taxon>
        <taxon>Vertebrata</taxon>
        <taxon>Euteleostomi</taxon>
        <taxon>Amphibia</taxon>
        <taxon>Batrachia</taxon>
        <taxon>Anura</taxon>
        <taxon>Neobatrachia</taxon>
        <taxon>Hyloidea</taxon>
        <taxon>Dendrobatidae</taxon>
        <taxon>Dendrobatinae</taxon>
        <taxon>Ranitomeya</taxon>
    </lineage>
</organism>
<dbReference type="InterPro" id="IPR021933">
    <property type="entry name" value="SERRATE/Ars2_N"/>
</dbReference>
<proteinExistence type="inferred from homology"/>
<feature type="region of interest" description="Disordered" evidence="4">
    <location>
        <begin position="307"/>
        <end position="435"/>
    </location>
</feature>
<dbReference type="SUPFAM" id="SSF54928">
    <property type="entry name" value="RNA-binding domain, RBD"/>
    <property type="match status" value="1"/>
</dbReference>
<dbReference type="InterPro" id="IPR039727">
    <property type="entry name" value="SE/Ars2"/>
</dbReference>
<name>A0ABN9LJ68_9NEOB</name>
<evidence type="ECO:0000256" key="4">
    <source>
        <dbReference type="SAM" id="MobiDB-lite"/>
    </source>
</evidence>
<comment type="similarity">
    <text evidence="2">Belongs to the ARS2 family.</text>
</comment>